<evidence type="ECO:0000313" key="7">
    <source>
        <dbReference type="Proteomes" id="UP000246635"/>
    </source>
</evidence>
<organism evidence="6 7">
    <name type="scientific">Paenibacillus cellulosilyticus</name>
    <dbReference type="NCBI Taxonomy" id="375489"/>
    <lineage>
        <taxon>Bacteria</taxon>
        <taxon>Bacillati</taxon>
        <taxon>Bacillota</taxon>
        <taxon>Bacilli</taxon>
        <taxon>Bacillales</taxon>
        <taxon>Paenibacillaceae</taxon>
        <taxon>Paenibacillus</taxon>
    </lineage>
</organism>
<keyword evidence="3 5" id="KW-1133">Transmembrane helix</keyword>
<feature type="transmembrane region" description="Helical" evidence="5">
    <location>
        <begin position="60"/>
        <end position="85"/>
    </location>
</feature>
<dbReference type="OrthoDB" id="2039442at2"/>
<dbReference type="EMBL" id="QGTQ01000006">
    <property type="protein sequence ID" value="PWW04758.1"/>
    <property type="molecule type" value="Genomic_DNA"/>
</dbReference>
<keyword evidence="7" id="KW-1185">Reference proteome</keyword>
<evidence type="ECO:0000256" key="3">
    <source>
        <dbReference type="ARBA" id="ARBA00022989"/>
    </source>
</evidence>
<feature type="transmembrane region" description="Helical" evidence="5">
    <location>
        <begin position="126"/>
        <end position="148"/>
    </location>
</feature>
<evidence type="ECO:0000256" key="2">
    <source>
        <dbReference type="ARBA" id="ARBA00022692"/>
    </source>
</evidence>
<comment type="caution">
    <text evidence="6">The sequence shown here is derived from an EMBL/GenBank/DDBJ whole genome shotgun (WGS) entry which is preliminary data.</text>
</comment>
<dbReference type="GO" id="GO:0005886">
    <property type="term" value="C:plasma membrane"/>
    <property type="evidence" value="ECO:0007669"/>
    <property type="project" value="UniProtKB-ARBA"/>
</dbReference>
<name>A0A2V2YX44_9BACL</name>
<evidence type="ECO:0000256" key="4">
    <source>
        <dbReference type="ARBA" id="ARBA00023136"/>
    </source>
</evidence>
<comment type="subcellular location">
    <subcellularLocation>
        <location evidence="1">Membrane</location>
        <topology evidence="1">Multi-pass membrane protein</topology>
    </subcellularLocation>
</comment>
<dbReference type="AlphaFoldDB" id="A0A2V2YX44"/>
<feature type="transmembrane region" description="Helical" evidence="5">
    <location>
        <begin position="6"/>
        <end position="28"/>
    </location>
</feature>
<feature type="transmembrane region" description="Helical" evidence="5">
    <location>
        <begin position="266"/>
        <end position="285"/>
    </location>
</feature>
<dbReference type="InterPro" id="IPR003339">
    <property type="entry name" value="ABC/ECF_trnsptr_transmembrane"/>
</dbReference>
<dbReference type="Pfam" id="PF02361">
    <property type="entry name" value="CbiQ"/>
    <property type="match status" value="1"/>
</dbReference>
<sequence>MRRDSFAAYHPIVNFGYFVVVLAFSMIFMHPVFQGIALISAVTYSIVLNGIKAIRFNVLYMLPMLIILAAANPLFNHAGVTILFYMKDGNPVTLESILYGIASSCMLITVMVWFSCYNKVMTSDKFIYLFGRIIPALSLIFSMVLRFVPRFKQQIRVISVAQRSIGRDVTQGNVVHRARHGIRILSIMTTWAMENAIETADSMKARGYGLPGRTSFSLYRLDRRDQTMLITLAILIAAVLIGASAGENTIRYFPSIHMKDQSWLSAVVYTAYGLLCMLPAIISLVEELKWKFIISKT</sequence>
<protein>
    <submittedName>
        <fullName evidence="6">Energy-coupling factor transport system permease protein</fullName>
    </submittedName>
</protein>
<feature type="transmembrane region" description="Helical" evidence="5">
    <location>
        <begin position="227"/>
        <end position="246"/>
    </location>
</feature>
<dbReference type="RefSeq" id="WP_110043877.1">
    <property type="nucleotide sequence ID" value="NZ_CP054612.1"/>
</dbReference>
<evidence type="ECO:0000313" key="6">
    <source>
        <dbReference type="EMBL" id="PWW04758.1"/>
    </source>
</evidence>
<evidence type="ECO:0000256" key="1">
    <source>
        <dbReference type="ARBA" id="ARBA00004141"/>
    </source>
</evidence>
<dbReference type="CDD" id="cd16914">
    <property type="entry name" value="EcfT"/>
    <property type="match status" value="1"/>
</dbReference>
<evidence type="ECO:0000256" key="5">
    <source>
        <dbReference type="SAM" id="Phobius"/>
    </source>
</evidence>
<feature type="transmembrane region" description="Helical" evidence="5">
    <location>
        <begin position="35"/>
        <end position="54"/>
    </location>
</feature>
<dbReference type="Proteomes" id="UP000246635">
    <property type="component" value="Unassembled WGS sequence"/>
</dbReference>
<feature type="transmembrane region" description="Helical" evidence="5">
    <location>
        <begin position="97"/>
        <end position="114"/>
    </location>
</feature>
<keyword evidence="2 5" id="KW-0812">Transmembrane</keyword>
<proteinExistence type="predicted"/>
<accession>A0A2V2YX44</accession>
<reference evidence="6 7" key="1">
    <citation type="submission" date="2018-05" db="EMBL/GenBank/DDBJ databases">
        <title>Genomic Encyclopedia of Type Strains, Phase III (KMG-III): the genomes of soil and plant-associated and newly described type strains.</title>
        <authorList>
            <person name="Whitman W."/>
        </authorList>
    </citation>
    <scope>NUCLEOTIDE SEQUENCE [LARGE SCALE GENOMIC DNA]</scope>
    <source>
        <strain evidence="6 7">CECT 5696</strain>
    </source>
</reference>
<gene>
    <name evidence="6" type="ORF">DFQ01_10639</name>
</gene>
<keyword evidence="4 5" id="KW-0472">Membrane</keyword>